<dbReference type="AlphaFoldDB" id="A0A9X0U3Y7"/>
<reference evidence="3 4" key="1">
    <citation type="submission" date="2020-08" db="EMBL/GenBank/DDBJ databases">
        <title>Genomic Encyclopedia of Type Strains, Phase IV (KMG-V): Genome sequencing to study the core and pangenomes of soil and plant-associated prokaryotes.</title>
        <authorList>
            <person name="Whitman W."/>
        </authorList>
    </citation>
    <scope>NUCLEOTIDE SEQUENCE [LARGE SCALE GENOMIC DNA]</scope>
    <source>
        <strain evidence="3 4">X5P2</strain>
    </source>
</reference>
<comment type="caution">
    <text evidence="3">The sequence shown here is derived from an EMBL/GenBank/DDBJ whole genome shotgun (WGS) entry which is preliminary data.</text>
</comment>
<feature type="region of interest" description="Disordered" evidence="1">
    <location>
        <begin position="100"/>
        <end position="123"/>
    </location>
</feature>
<feature type="transmembrane region" description="Helical" evidence="2">
    <location>
        <begin position="43"/>
        <end position="61"/>
    </location>
</feature>
<evidence type="ECO:0000256" key="1">
    <source>
        <dbReference type="SAM" id="MobiDB-lite"/>
    </source>
</evidence>
<evidence type="ECO:0000313" key="3">
    <source>
        <dbReference type="EMBL" id="MBB5328778.1"/>
    </source>
</evidence>
<dbReference type="Pfam" id="PF14366">
    <property type="entry name" value="DUF4410"/>
    <property type="match status" value="1"/>
</dbReference>
<dbReference type="RefSeq" id="WP_260698201.1">
    <property type="nucleotide sequence ID" value="NZ_JACHEB010000005.1"/>
</dbReference>
<sequence length="271" mass="29705">MLLLNFFSAYNPYSSQCNKRPGPSFPEYFGNTLYKGAMKRFRLSFACSLLFVSLVIAAQVVPAQSPVAPQKPPTFLFRKDMTVYVSDFDLDAQDVQVDQGSGVSHLRPGILERPGKKEKRDPEAQAKKLVDTMSQSIVSDLHKAGYKAQRLGNDDPKPTSGAWLHGVFTQVDEGNRRQRAIIGFGAGDVKMDLYVTLSNLASPQKPLYEAAKENTSKNMPGAVITLNPYVAAAKFVVEKNAPEKTIKSTASEISKEVVSHLQQPEGTPALP</sequence>
<gene>
    <name evidence="3" type="ORF">HDF14_002394</name>
</gene>
<evidence type="ECO:0000256" key="2">
    <source>
        <dbReference type="SAM" id="Phobius"/>
    </source>
</evidence>
<name>A0A9X0U3Y7_9BACT</name>
<keyword evidence="2" id="KW-1133">Transmembrane helix</keyword>
<keyword evidence="2" id="KW-0812">Transmembrane</keyword>
<keyword evidence="4" id="KW-1185">Reference proteome</keyword>
<dbReference type="EMBL" id="JACHEB010000005">
    <property type="protein sequence ID" value="MBB5328778.1"/>
    <property type="molecule type" value="Genomic_DNA"/>
</dbReference>
<dbReference type="InterPro" id="IPR025522">
    <property type="entry name" value="DUF4410"/>
</dbReference>
<feature type="compositionally biased region" description="Basic and acidic residues" evidence="1">
    <location>
        <begin position="113"/>
        <end position="123"/>
    </location>
</feature>
<feature type="region of interest" description="Disordered" evidence="1">
    <location>
        <begin position="252"/>
        <end position="271"/>
    </location>
</feature>
<evidence type="ECO:0008006" key="5">
    <source>
        <dbReference type="Google" id="ProtNLM"/>
    </source>
</evidence>
<protein>
    <recommendedName>
        <fullName evidence="5">DUF4410 domain-containing protein</fullName>
    </recommendedName>
</protein>
<accession>A0A9X0U3Y7</accession>
<proteinExistence type="predicted"/>
<keyword evidence="2" id="KW-0472">Membrane</keyword>
<organism evidence="3 4">
    <name type="scientific">Tunturiibacter gelidiferens</name>
    <dbReference type="NCBI Taxonomy" id="3069689"/>
    <lineage>
        <taxon>Bacteria</taxon>
        <taxon>Pseudomonadati</taxon>
        <taxon>Acidobacteriota</taxon>
        <taxon>Terriglobia</taxon>
        <taxon>Terriglobales</taxon>
        <taxon>Acidobacteriaceae</taxon>
        <taxon>Tunturiibacter</taxon>
    </lineage>
</organism>
<dbReference type="Proteomes" id="UP000535182">
    <property type="component" value="Unassembled WGS sequence"/>
</dbReference>
<evidence type="ECO:0000313" key="4">
    <source>
        <dbReference type="Proteomes" id="UP000535182"/>
    </source>
</evidence>